<name>A0ABV4YXK6_9BACI</name>
<evidence type="ECO:0000256" key="5">
    <source>
        <dbReference type="ARBA" id="ARBA00022777"/>
    </source>
</evidence>
<dbReference type="Proteomes" id="UP001241748">
    <property type="component" value="Unassembled WGS sequence"/>
</dbReference>
<dbReference type="SMART" id="SM00387">
    <property type="entry name" value="HATPase_c"/>
    <property type="match status" value="1"/>
</dbReference>
<keyword evidence="4" id="KW-0808">Transferase</keyword>
<dbReference type="RefSeq" id="WP_306075654.1">
    <property type="nucleotide sequence ID" value="NZ_JAROBZ020000001.1"/>
</dbReference>
<sequence length="591" mass="67940">MRNKLYISFIFVVFFPVLTVGGYLTNELRQSALEDTKEEALTNMERVKERTLAVMNVPLYVSNNLLYDLHLKNVVNTKYQTRYEVVKSYREFDSFQEYRKLYKDEISNIKFYMENETLLNNWEIIPADKMILNSKWYKAAIAGKGLVRWIYMDDETKKQQKYLSLVRQINFFDLDTSGVLVINVNINRFNLILSQESQPIMIVDDLDHIISTNQPEYFGKKLTDIIHFEQLRESKTGMFEGDVEGESTQIFVDTISTENSLNDIRIVSIISDESIVGNANKVRNMGLSVIGVSMFFALLLIYYISKLLSNRLIILSDQIKQVGNRNFNTRISIDGKDEIGQLSKQLDFMVNNTRNLLNEVYETNRQKTLLERKQNEIKFKMMASQINPHFLFNTLESIRMKAHLNGEKEISQVVKLLGKLMRNSIEVGTGKVTLGNELNVVQSYLQIQKFRYGDRLTYELMIDPLSKTVLIPPLIIQPIVENAVIHGLENSRSGGHVCVETKAIEGGILVHITDNGVGINEEKQEAISKMLHEQNQHDEERIGLKNVHQRLQLTFGEKTGLSIDSKLNTGTKISFVIPLEEGRKDVKGHDC</sequence>
<dbReference type="Pfam" id="PF00672">
    <property type="entry name" value="HAMP"/>
    <property type="match status" value="1"/>
</dbReference>
<keyword evidence="2" id="KW-1003">Cell membrane</keyword>
<dbReference type="InterPro" id="IPR003594">
    <property type="entry name" value="HATPase_dom"/>
</dbReference>
<dbReference type="Gene3D" id="3.30.565.10">
    <property type="entry name" value="Histidine kinase-like ATPase, C-terminal domain"/>
    <property type="match status" value="1"/>
</dbReference>
<dbReference type="InterPro" id="IPR050640">
    <property type="entry name" value="Bact_2-comp_sensor_kinase"/>
</dbReference>
<evidence type="ECO:0000256" key="3">
    <source>
        <dbReference type="ARBA" id="ARBA00022553"/>
    </source>
</evidence>
<evidence type="ECO:0000256" key="2">
    <source>
        <dbReference type="ARBA" id="ARBA00022475"/>
    </source>
</evidence>
<evidence type="ECO:0000256" key="7">
    <source>
        <dbReference type="SAM" id="Phobius"/>
    </source>
</evidence>
<keyword evidence="7" id="KW-1133">Transmembrane helix</keyword>
<dbReference type="GO" id="GO:0016301">
    <property type="term" value="F:kinase activity"/>
    <property type="evidence" value="ECO:0007669"/>
    <property type="project" value="UniProtKB-KW"/>
</dbReference>
<evidence type="ECO:0000313" key="10">
    <source>
        <dbReference type="Proteomes" id="UP001241748"/>
    </source>
</evidence>
<dbReference type="SMART" id="SM00304">
    <property type="entry name" value="HAMP"/>
    <property type="match status" value="1"/>
</dbReference>
<evidence type="ECO:0000256" key="1">
    <source>
        <dbReference type="ARBA" id="ARBA00004651"/>
    </source>
</evidence>
<dbReference type="Pfam" id="PF06580">
    <property type="entry name" value="His_kinase"/>
    <property type="match status" value="1"/>
</dbReference>
<dbReference type="PANTHER" id="PTHR34220:SF7">
    <property type="entry name" value="SENSOR HISTIDINE KINASE YPDA"/>
    <property type="match status" value="1"/>
</dbReference>
<dbReference type="InterPro" id="IPR003660">
    <property type="entry name" value="HAMP_dom"/>
</dbReference>
<protein>
    <submittedName>
        <fullName evidence="9">Histidine kinase</fullName>
    </submittedName>
</protein>
<dbReference type="SUPFAM" id="SSF55874">
    <property type="entry name" value="ATPase domain of HSP90 chaperone/DNA topoisomerase II/histidine kinase"/>
    <property type="match status" value="1"/>
</dbReference>
<feature type="transmembrane region" description="Helical" evidence="7">
    <location>
        <begin position="285"/>
        <end position="304"/>
    </location>
</feature>
<gene>
    <name evidence="9" type="ORF">P5G62_020790</name>
</gene>
<evidence type="ECO:0000259" key="8">
    <source>
        <dbReference type="PROSITE" id="PS50885"/>
    </source>
</evidence>
<feature type="transmembrane region" description="Helical" evidence="7">
    <location>
        <begin position="6"/>
        <end position="24"/>
    </location>
</feature>
<dbReference type="InterPro" id="IPR010559">
    <property type="entry name" value="Sig_transdc_His_kin_internal"/>
</dbReference>
<keyword evidence="10" id="KW-1185">Reference proteome</keyword>
<dbReference type="Gene3D" id="6.10.340.10">
    <property type="match status" value="1"/>
</dbReference>
<keyword evidence="5 9" id="KW-0418">Kinase</keyword>
<accession>A0ABV4YXK6</accession>
<comment type="subcellular location">
    <subcellularLocation>
        <location evidence="1">Cell membrane</location>
        <topology evidence="1">Multi-pass membrane protein</topology>
    </subcellularLocation>
</comment>
<comment type="caution">
    <text evidence="9">The sequence shown here is derived from an EMBL/GenBank/DDBJ whole genome shotgun (WGS) entry which is preliminary data.</text>
</comment>
<keyword evidence="7" id="KW-0812">Transmembrane</keyword>
<dbReference type="Pfam" id="PF02518">
    <property type="entry name" value="HATPase_c"/>
    <property type="match status" value="1"/>
</dbReference>
<proteinExistence type="predicted"/>
<organism evidence="9 10">
    <name type="scientific">Neobacillus driksii</name>
    <dbReference type="NCBI Taxonomy" id="3035913"/>
    <lineage>
        <taxon>Bacteria</taxon>
        <taxon>Bacillati</taxon>
        <taxon>Bacillota</taxon>
        <taxon>Bacilli</taxon>
        <taxon>Bacillales</taxon>
        <taxon>Bacillaceae</taxon>
        <taxon>Neobacillus</taxon>
    </lineage>
</organism>
<keyword evidence="6 7" id="KW-0472">Membrane</keyword>
<feature type="domain" description="HAMP" evidence="8">
    <location>
        <begin position="306"/>
        <end position="358"/>
    </location>
</feature>
<evidence type="ECO:0000313" key="9">
    <source>
        <dbReference type="EMBL" id="MFB3169550.1"/>
    </source>
</evidence>
<dbReference type="SUPFAM" id="SSF158472">
    <property type="entry name" value="HAMP domain-like"/>
    <property type="match status" value="1"/>
</dbReference>
<keyword evidence="3" id="KW-0597">Phosphoprotein</keyword>
<dbReference type="PROSITE" id="PS50885">
    <property type="entry name" value="HAMP"/>
    <property type="match status" value="1"/>
</dbReference>
<dbReference type="CDD" id="cd06225">
    <property type="entry name" value="HAMP"/>
    <property type="match status" value="1"/>
</dbReference>
<evidence type="ECO:0000256" key="6">
    <source>
        <dbReference type="ARBA" id="ARBA00023136"/>
    </source>
</evidence>
<dbReference type="PANTHER" id="PTHR34220">
    <property type="entry name" value="SENSOR HISTIDINE KINASE YPDA"/>
    <property type="match status" value="1"/>
</dbReference>
<dbReference type="EMBL" id="JAROBZ020000001">
    <property type="protein sequence ID" value="MFB3169550.1"/>
    <property type="molecule type" value="Genomic_DNA"/>
</dbReference>
<dbReference type="InterPro" id="IPR036890">
    <property type="entry name" value="HATPase_C_sf"/>
</dbReference>
<evidence type="ECO:0000256" key="4">
    <source>
        <dbReference type="ARBA" id="ARBA00022679"/>
    </source>
</evidence>
<reference evidence="9 10" key="1">
    <citation type="submission" date="2024-05" db="EMBL/GenBank/DDBJ databases">
        <authorList>
            <person name="Venkateswaran K."/>
        </authorList>
    </citation>
    <scope>NUCLEOTIDE SEQUENCE [LARGE SCALE GENOMIC DNA]</scope>
    <source>
        <strain evidence="9 10">179-C4-2-HS</strain>
    </source>
</reference>